<feature type="non-terminal residue" evidence="5">
    <location>
        <position position="1"/>
    </location>
</feature>
<reference evidence="5 6" key="1">
    <citation type="submission" date="2017-06" db="EMBL/GenBank/DDBJ databases">
        <title>A platform for efficient transgenesis in Macrostomum lignano, a flatworm model organism for stem cell research.</title>
        <authorList>
            <person name="Berezikov E."/>
        </authorList>
    </citation>
    <scope>NUCLEOTIDE SEQUENCE [LARGE SCALE GENOMIC DNA]</scope>
    <source>
        <strain evidence="5">DV1</strain>
        <tissue evidence="5">Whole organism</tissue>
    </source>
</reference>
<evidence type="ECO:0000256" key="3">
    <source>
        <dbReference type="RuleBase" id="RU000363"/>
    </source>
</evidence>
<evidence type="ECO:0000313" key="5">
    <source>
        <dbReference type="EMBL" id="PAA73576.1"/>
    </source>
</evidence>
<dbReference type="PANTHER" id="PTHR43115">
    <property type="entry name" value="DEHYDROGENASE/REDUCTASE SDR FAMILY MEMBER 11"/>
    <property type="match status" value="1"/>
</dbReference>
<dbReference type="AlphaFoldDB" id="A0A267FIH5"/>
<evidence type="ECO:0000313" key="6">
    <source>
        <dbReference type="Proteomes" id="UP000215902"/>
    </source>
</evidence>
<dbReference type="EMBL" id="NIVC01001880">
    <property type="protein sequence ID" value="PAA63019.1"/>
    <property type="molecule type" value="Genomic_DNA"/>
</dbReference>
<dbReference type="PROSITE" id="PS00061">
    <property type="entry name" value="ADH_SHORT"/>
    <property type="match status" value="1"/>
</dbReference>
<evidence type="ECO:0008006" key="7">
    <source>
        <dbReference type="Google" id="ProtNLM"/>
    </source>
</evidence>
<keyword evidence="2" id="KW-0560">Oxidoreductase</keyword>
<dbReference type="InterPro" id="IPR002347">
    <property type="entry name" value="SDR_fam"/>
</dbReference>
<evidence type="ECO:0000256" key="1">
    <source>
        <dbReference type="ARBA" id="ARBA00006484"/>
    </source>
</evidence>
<dbReference type="OrthoDB" id="1933717at2759"/>
<dbReference type="InterPro" id="IPR036291">
    <property type="entry name" value="NAD(P)-bd_dom_sf"/>
</dbReference>
<comment type="similarity">
    <text evidence="1 3">Belongs to the short-chain dehydrogenases/reductases (SDR) family.</text>
</comment>
<dbReference type="EMBL" id="NIVC01001006">
    <property type="protein sequence ID" value="PAA73576.1"/>
    <property type="molecule type" value="Genomic_DNA"/>
</dbReference>
<evidence type="ECO:0000256" key="2">
    <source>
        <dbReference type="ARBA" id="ARBA00023002"/>
    </source>
</evidence>
<dbReference type="STRING" id="282301.A0A267FIH5"/>
<dbReference type="FunFam" id="3.40.50.720:FF:000047">
    <property type="entry name" value="NADP-dependent L-serine/L-allo-threonine dehydrogenase"/>
    <property type="match status" value="1"/>
</dbReference>
<dbReference type="Gene3D" id="3.40.50.720">
    <property type="entry name" value="NAD(P)-binding Rossmann-like Domain"/>
    <property type="match status" value="1"/>
</dbReference>
<accession>A0A267FIH5</accession>
<organism evidence="5 6">
    <name type="scientific">Macrostomum lignano</name>
    <dbReference type="NCBI Taxonomy" id="282301"/>
    <lineage>
        <taxon>Eukaryota</taxon>
        <taxon>Metazoa</taxon>
        <taxon>Spiralia</taxon>
        <taxon>Lophotrochozoa</taxon>
        <taxon>Platyhelminthes</taxon>
        <taxon>Rhabditophora</taxon>
        <taxon>Macrostomorpha</taxon>
        <taxon>Macrostomida</taxon>
        <taxon>Macrostomidae</taxon>
        <taxon>Macrostomum</taxon>
    </lineage>
</organism>
<name>A0A267FIH5_9PLAT</name>
<dbReference type="PRINTS" id="PR00080">
    <property type="entry name" value="SDRFAMILY"/>
</dbReference>
<gene>
    <name evidence="5" type="ORF">BOX15_Mlig001923g2</name>
    <name evidence="4" type="ORF">BOX15_Mlig001923g5</name>
</gene>
<comment type="caution">
    <text evidence="5">The sequence shown here is derived from an EMBL/GenBank/DDBJ whole genome shotgun (WGS) entry which is preliminary data.</text>
</comment>
<proteinExistence type="inferred from homology"/>
<dbReference type="Proteomes" id="UP000215902">
    <property type="component" value="Unassembled WGS sequence"/>
</dbReference>
<dbReference type="SUPFAM" id="SSF51735">
    <property type="entry name" value="NAD(P)-binding Rossmann-fold domains"/>
    <property type="match status" value="1"/>
</dbReference>
<dbReference type="InterPro" id="IPR020904">
    <property type="entry name" value="Sc_DH/Rdtase_CS"/>
</dbReference>
<sequence>DRAQREFSNFLKAYQAYQSAQMERWRGSLAVVTGASSGIGAAVCEALLGHGVNVVGVARSADAMEKLAAGWSEQHPGARFSPFPCDLSDTAQVDSLMQRVKEAHGDASILVNNAGMTRPTSLLQGSTADWSHMLAVNLLAATALSRDFLAALHARKAEQGHVLNIASLSAHRVPVAMDTGPSFAERNGHFYSATKFALRAVADGTRLELRALGSPARVTNISPGLVDTPFHASLTTPGQAGRPGVAGVRMLQPGDVADAVVFALTAPQRMQVDDVLVRPTDQRL</sequence>
<dbReference type="Pfam" id="PF00106">
    <property type="entry name" value="adh_short"/>
    <property type="match status" value="1"/>
</dbReference>
<keyword evidence="6" id="KW-1185">Reference proteome</keyword>
<protein>
    <recommendedName>
        <fullName evidence="7">Dehydrogenase/reductase SDR family member 11</fullName>
    </recommendedName>
</protein>
<dbReference type="GO" id="GO:0016616">
    <property type="term" value="F:oxidoreductase activity, acting on the CH-OH group of donors, NAD or NADP as acceptor"/>
    <property type="evidence" value="ECO:0007669"/>
    <property type="project" value="UniProtKB-ARBA"/>
</dbReference>
<dbReference type="PRINTS" id="PR00081">
    <property type="entry name" value="GDHRDH"/>
</dbReference>
<evidence type="ECO:0000313" key="4">
    <source>
        <dbReference type="EMBL" id="PAA63019.1"/>
    </source>
</evidence>
<dbReference type="PANTHER" id="PTHR43115:SF4">
    <property type="entry name" value="DEHYDROGENASE_REDUCTASE SDR FAMILY MEMBER 11"/>
    <property type="match status" value="1"/>
</dbReference>